<keyword evidence="5" id="KW-0067">ATP-binding</keyword>
<dbReference type="Proteomes" id="UP001085076">
    <property type="component" value="Miscellaneous, Linkage group lg04"/>
</dbReference>
<dbReference type="EC" id="2.5.1.112" evidence="10"/>
<comment type="catalytic activity">
    <reaction evidence="8">
        <text>dimethylallyl diphosphate + ADP = N(6)-(dimethylallyl)adenosine 5'-diphosphate + diphosphate</text>
        <dbReference type="Rhea" id="RHEA:36327"/>
        <dbReference type="ChEBI" id="CHEBI:33019"/>
        <dbReference type="ChEBI" id="CHEBI:57623"/>
        <dbReference type="ChEBI" id="CHEBI:73533"/>
        <dbReference type="ChEBI" id="CHEBI:456216"/>
        <dbReference type="EC" id="2.5.1.112"/>
    </reaction>
</comment>
<dbReference type="GO" id="GO:0052381">
    <property type="term" value="F:tRNA dimethylallyltransferase activity"/>
    <property type="evidence" value="ECO:0007669"/>
    <property type="project" value="TreeGrafter"/>
</dbReference>
<dbReference type="GO" id="GO:0052622">
    <property type="term" value="F:ATP/ADP dimethylallyltransferase activity"/>
    <property type="evidence" value="ECO:0007669"/>
    <property type="project" value="UniProtKB-EC"/>
</dbReference>
<keyword evidence="6" id="KW-0809">Transit peptide</keyword>
<evidence type="ECO:0000256" key="4">
    <source>
        <dbReference type="ARBA" id="ARBA00022741"/>
    </source>
</evidence>
<keyword evidence="3" id="KW-0203">Cytokinin biosynthesis</keyword>
<dbReference type="GO" id="GO:0005524">
    <property type="term" value="F:ATP binding"/>
    <property type="evidence" value="ECO:0007669"/>
    <property type="project" value="UniProtKB-KW"/>
</dbReference>
<sequence length="333" mass="36564">MMMVCFPRQVCRPRSCRPPSTSGCRQAHQPTFNFLPMTSFQFGAGSKKNKVVFVMGASGTGKSRLGMDLALRFHGEVVNSDKMQVYDGLDVVTNKVSTEERAAVPHHLIGGVHPDADFTAADFRRAAILAIDGILSRGRVPIVAGGSNSFIEELVDGENQAFRAKYECCFLWVDVDLTLLHEFVKDRVDRMVEMGMVDEVRAVLVPDADSADCNRGIRRSIGVPEMKEYFIAESSGADSETLARKLSQAIEDVKVHTCTLTCGQVFKIRRLKLECGWDIHRVDASKVFDGSSSWEETVVNPSVELVHSFIFGDEAEEKSAHATAAVELVGAAT</sequence>
<dbReference type="PANTHER" id="PTHR11088">
    <property type="entry name" value="TRNA DIMETHYLALLYLTRANSFERASE"/>
    <property type="match status" value="1"/>
</dbReference>
<comment type="function">
    <text evidence="9">Involved in cytokinin biosynthesis. Catalyzes the transfer of an isopentenyl group from dimethylallyl diphosphate (DMAPP) to ATP and ADP.</text>
</comment>
<dbReference type="PANTHER" id="PTHR11088:SF74">
    <property type="entry name" value="ADENYLATE ISOPENTENYLTRANSFERASE 5, CHLOROPLASTIC"/>
    <property type="match status" value="1"/>
</dbReference>
<dbReference type="GO" id="GO:0009691">
    <property type="term" value="P:cytokinin biosynthetic process"/>
    <property type="evidence" value="ECO:0007669"/>
    <property type="project" value="UniProtKB-KW"/>
</dbReference>
<dbReference type="EMBL" id="JAGGNH010000004">
    <property type="protein sequence ID" value="KAJ0976094.1"/>
    <property type="molecule type" value="Genomic_DNA"/>
</dbReference>
<evidence type="ECO:0000256" key="10">
    <source>
        <dbReference type="ARBA" id="ARBA00066838"/>
    </source>
</evidence>
<dbReference type="GO" id="GO:0006400">
    <property type="term" value="P:tRNA modification"/>
    <property type="evidence" value="ECO:0007669"/>
    <property type="project" value="TreeGrafter"/>
</dbReference>
<organism evidence="11 12">
    <name type="scientific">Dioscorea zingiberensis</name>
    <dbReference type="NCBI Taxonomy" id="325984"/>
    <lineage>
        <taxon>Eukaryota</taxon>
        <taxon>Viridiplantae</taxon>
        <taxon>Streptophyta</taxon>
        <taxon>Embryophyta</taxon>
        <taxon>Tracheophyta</taxon>
        <taxon>Spermatophyta</taxon>
        <taxon>Magnoliopsida</taxon>
        <taxon>Liliopsida</taxon>
        <taxon>Dioscoreales</taxon>
        <taxon>Dioscoreaceae</taxon>
        <taxon>Dioscorea</taxon>
    </lineage>
</organism>
<evidence type="ECO:0000256" key="9">
    <source>
        <dbReference type="ARBA" id="ARBA00055191"/>
    </source>
</evidence>
<reference evidence="11" key="1">
    <citation type="submission" date="2021-03" db="EMBL/GenBank/DDBJ databases">
        <authorList>
            <person name="Li Z."/>
            <person name="Yang C."/>
        </authorList>
    </citation>
    <scope>NUCLEOTIDE SEQUENCE</scope>
    <source>
        <strain evidence="11">Dzin_1.0</strain>
        <tissue evidence="11">Leaf</tissue>
    </source>
</reference>
<dbReference type="GO" id="GO:0009824">
    <property type="term" value="F:AMP dimethylallyltransferase activity"/>
    <property type="evidence" value="ECO:0007669"/>
    <property type="project" value="UniProtKB-ARBA"/>
</dbReference>
<comment type="catalytic activity">
    <reaction evidence="7">
        <text>dimethylallyl diphosphate + ATP = N(6)-(dimethylallyl)adenosine 5'-triphosphate + diphosphate</text>
        <dbReference type="Rhea" id="RHEA:36331"/>
        <dbReference type="ChEBI" id="CHEBI:30616"/>
        <dbReference type="ChEBI" id="CHEBI:33019"/>
        <dbReference type="ChEBI" id="CHEBI:57623"/>
        <dbReference type="ChEBI" id="CHEBI:73532"/>
        <dbReference type="EC" id="2.5.1.112"/>
    </reaction>
</comment>
<proteinExistence type="inferred from homology"/>
<comment type="caution">
    <text evidence="11">The sequence shown here is derived from an EMBL/GenBank/DDBJ whole genome shotgun (WGS) entry which is preliminary data.</text>
</comment>
<evidence type="ECO:0000256" key="3">
    <source>
        <dbReference type="ARBA" id="ARBA00022712"/>
    </source>
</evidence>
<evidence type="ECO:0000256" key="5">
    <source>
        <dbReference type="ARBA" id="ARBA00022840"/>
    </source>
</evidence>
<evidence type="ECO:0000256" key="7">
    <source>
        <dbReference type="ARBA" id="ARBA00051744"/>
    </source>
</evidence>
<comment type="similarity">
    <text evidence="1">Belongs to the IPP transferase family.</text>
</comment>
<dbReference type="OrthoDB" id="775260at2759"/>
<keyword evidence="2" id="KW-0808">Transferase</keyword>
<dbReference type="FunFam" id="1.10.287.890:FF:000002">
    <property type="entry name" value="Adenylate isopentenyltransferase 5, chloroplastic"/>
    <property type="match status" value="1"/>
</dbReference>
<reference evidence="11" key="2">
    <citation type="journal article" date="2022" name="Hortic Res">
        <title>The genome of Dioscorea zingiberensis sheds light on the biosynthesis, origin and evolution of the medicinally important diosgenin saponins.</title>
        <authorList>
            <person name="Li Y."/>
            <person name="Tan C."/>
            <person name="Li Z."/>
            <person name="Guo J."/>
            <person name="Li S."/>
            <person name="Chen X."/>
            <person name="Wang C."/>
            <person name="Dai X."/>
            <person name="Yang H."/>
            <person name="Song W."/>
            <person name="Hou L."/>
            <person name="Xu J."/>
            <person name="Tong Z."/>
            <person name="Xu A."/>
            <person name="Yuan X."/>
            <person name="Wang W."/>
            <person name="Yang Q."/>
            <person name="Chen L."/>
            <person name="Sun Z."/>
            <person name="Wang K."/>
            <person name="Pan B."/>
            <person name="Chen J."/>
            <person name="Bao Y."/>
            <person name="Liu F."/>
            <person name="Qi X."/>
            <person name="Gang D.R."/>
            <person name="Wen J."/>
            <person name="Li J."/>
        </authorList>
    </citation>
    <scope>NUCLEOTIDE SEQUENCE</scope>
    <source>
        <strain evidence="11">Dzin_1.0</strain>
    </source>
</reference>
<accession>A0A9D5CN51</accession>
<gene>
    <name evidence="11" type="ORF">J5N97_018059</name>
</gene>
<protein>
    <recommendedName>
        <fullName evidence="10">adenylate dimethylallyltransferase (ADP/ATP-dependent)</fullName>
        <ecNumber evidence="10">2.5.1.112</ecNumber>
    </recommendedName>
</protein>
<dbReference type="Pfam" id="PF01715">
    <property type="entry name" value="IPPT"/>
    <property type="match status" value="2"/>
</dbReference>
<evidence type="ECO:0000256" key="1">
    <source>
        <dbReference type="ARBA" id="ARBA00005842"/>
    </source>
</evidence>
<dbReference type="InterPro" id="IPR039657">
    <property type="entry name" value="Dimethylallyltransferase"/>
</dbReference>
<keyword evidence="12" id="KW-1185">Reference proteome</keyword>
<evidence type="ECO:0000313" key="12">
    <source>
        <dbReference type="Proteomes" id="UP001085076"/>
    </source>
</evidence>
<evidence type="ECO:0000256" key="8">
    <source>
        <dbReference type="ARBA" id="ARBA00052386"/>
    </source>
</evidence>
<dbReference type="AlphaFoldDB" id="A0A9D5CN51"/>
<evidence type="ECO:0000256" key="2">
    <source>
        <dbReference type="ARBA" id="ARBA00022679"/>
    </source>
</evidence>
<evidence type="ECO:0000256" key="6">
    <source>
        <dbReference type="ARBA" id="ARBA00022946"/>
    </source>
</evidence>
<dbReference type="Gene3D" id="3.40.50.300">
    <property type="entry name" value="P-loop containing nucleotide triphosphate hydrolases"/>
    <property type="match status" value="1"/>
</dbReference>
<dbReference type="GO" id="GO:0005739">
    <property type="term" value="C:mitochondrion"/>
    <property type="evidence" value="ECO:0007669"/>
    <property type="project" value="TreeGrafter"/>
</dbReference>
<dbReference type="SUPFAM" id="SSF52540">
    <property type="entry name" value="P-loop containing nucleoside triphosphate hydrolases"/>
    <property type="match status" value="1"/>
</dbReference>
<keyword evidence="4" id="KW-0547">Nucleotide-binding</keyword>
<name>A0A9D5CN51_9LILI</name>
<evidence type="ECO:0000313" key="11">
    <source>
        <dbReference type="EMBL" id="KAJ0976094.1"/>
    </source>
</evidence>
<dbReference type="InterPro" id="IPR027417">
    <property type="entry name" value="P-loop_NTPase"/>
</dbReference>
<dbReference type="Gene3D" id="1.10.287.890">
    <property type="entry name" value="Crystal structure of tRNA isopentenylpyrophosphate transferase (bh2366) domain"/>
    <property type="match status" value="1"/>
</dbReference>